<dbReference type="RefSeq" id="WP_149327926.1">
    <property type="nucleotide sequence ID" value="NZ_VTPY01000003.1"/>
</dbReference>
<feature type="transmembrane region" description="Helical" evidence="1">
    <location>
        <begin position="193"/>
        <end position="211"/>
    </location>
</feature>
<proteinExistence type="predicted"/>
<evidence type="ECO:0008006" key="4">
    <source>
        <dbReference type="Google" id="ProtNLM"/>
    </source>
</evidence>
<keyword evidence="1" id="KW-1133">Transmembrane helix</keyword>
<evidence type="ECO:0000313" key="2">
    <source>
        <dbReference type="EMBL" id="KAA0012972.1"/>
    </source>
</evidence>
<feature type="transmembrane region" description="Helical" evidence="1">
    <location>
        <begin position="137"/>
        <end position="158"/>
    </location>
</feature>
<organism evidence="2 3">
    <name type="scientific">Billgrantia pellis</name>
    <dbReference type="NCBI Taxonomy" id="2606936"/>
    <lineage>
        <taxon>Bacteria</taxon>
        <taxon>Pseudomonadati</taxon>
        <taxon>Pseudomonadota</taxon>
        <taxon>Gammaproteobacteria</taxon>
        <taxon>Oceanospirillales</taxon>
        <taxon>Halomonadaceae</taxon>
        <taxon>Billgrantia</taxon>
    </lineage>
</organism>
<reference evidence="2 3" key="1">
    <citation type="submission" date="2019-08" db="EMBL/GenBank/DDBJ databases">
        <title>Bioinformatics analysis of the strain L3 and L5.</title>
        <authorList>
            <person name="Li X."/>
        </authorList>
    </citation>
    <scope>NUCLEOTIDE SEQUENCE [LARGE SCALE GENOMIC DNA]</scope>
    <source>
        <strain evidence="2 3">L5</strain>
    </source>
</reference>
<feature type="transmembrane region" description="Helical" evidence="1">
    <location>
        <begin position="31"/>
        <end position="49"/>
    </location>
</feature>
<dbReference type="EMBL" id="VTPY01000003">
    <property type="protein sequence ID" value="KAA0012972.1"/>
    <property type="molecule type" value="Genomic_DNA"/>
</dbReference>
<evidence type="ECO:0000256" key="1">
    <source>
        <dbReference type="SAM" id="Phobius"/>
    </source>
</evidence>
<dbReference type="AlphaFoldDB" id="A0A7V7G0J2"/>
<name>A0A7V7G0J2_9GAMM</name>
<dbReference type="Proteomes" id="UP000486760">
    <property type="component" value="Unassembled WGS sequence"/>
</dbReference>
<keyword evidence="3" id="KW-1185">Reference proteome</keyword>
<comment type="caution">
    <text evidence="2">The sequence shown here is derived from an EMBL/GenBank/DDBJ whole genome shotgun (WGS) entry which is preliminary data.</text>
</comment>
<protein>
    <recommendedName>
        <fullName evidence="4">ZIP family metal transporter</fullName>
    </recommendedName>
</protein>
<accession>A0A7V7G0J2</accession>
<gene>
    <name evidence="2" type="ORF">F0A17_08605</name>
</gene>
<keyword evidence="1" id="KW-0812">Transmembrane</keyword>
<feature type="transmembrane region" description="Helical" evidence="1">
    <location>
        <begin position="6"/>
        <end position="24"/>
    </location>
</feature>
<feature type="transmembrane region" description="Helical" evidence="1">
    <location>
        <begin position="223"/>
        <end position="239"/>
    </location>
</feature>
<keyword evidence="1" id="KW-0472">Membrane</keyword>
<feature type="transmembrane region" description="Helical" evidence="1">
    <location>
        <begin position="69"/>
        <end position="88"/>
    </location>
</feature>
<feature type="transmembrane region" description="Helical" evidence="1">
    <location>
        <begin position="170"/>
        <end position="187"/>
    </location>
</feature>
<evidence type="ECO:0000313" key="3">
    <source>
        <dbReference type="Proteomes" id="UP000486760"/>
    </source>
</evidence>
<feature type="transmembrane region" description="Helical" evidence="1">
    <location>
        <begin position="109"/>
        <end position="131"/>
    </location>
</feature>
<sequence>MLPGLLATAGLISIHLLCHKLHFLERTPRSIWLSGAGGISVAYVFLHLLPELEEGQRAIEENIPGLADYLAHHSYLIAFLGLILFYGVEHAAKRSTSSASTSGDSTMAPAVYVVHLSVFAIYKVLIGYLLGNAERDITELVLFFVAMALHFLVADFGLRDHYKNRYAQSGRWVLCVSVFLGWLASQTPDLSSAVPAILTALLGGGIIFNVFKEELPEDRSSRFSAFLIVGLCCAALLLAF</sequence>